<dbReference type="SUPFAM" id="SSF88723">
    <property type="entry name" value="PIN domain-like"/>
    <property type="match status" value="1"/>
</dbReference>
<dbReference type="Proteomes" id="UP000799302">
    <property type="component" value="Unassembled WGS sequence"/>
</dbReference>
<dbReference type="GO" id="GO:0017108">
    <property type="term" value="F:5'-flap endonuclease activity"/>
    <property type="evidence" value="ECO:0007669"/>
    <property type="project" value="TreeGrafter"/>
</dbReference>
<keyword evidence="2" id="KW-0378">Hydrolase</keyword>
<dbReference type="PANTHER" id="PTHR11081">
    <property type="entry name" value="FLAP ENDONUCLEASE FAMILY MEMBER"/>
    <property type="match status" value="1"/>
</dbReference>
<dbReference type="Pfam" id="PF00867">
    <property type="entry name" value="XPG_I"/>
    <property type="match status" value="1"/>
</dbReference>
<dbReference type="EMBL" id="MU004230">
    <property type="protein sequence ID" value="KAF2675049.1"/>
    <property type="molecule type" value="Genomic_DNA"/>
</dbReference>
<feature type="compositionally biased region" description="Low complexity" evidence="3">
    <location>
        <begin position="723"/>
        <end position="736"/>
    </location>
</feature>
<evidence type="ECO:0000256" key="3">
    <source>
        <dbReference type="SAM" id="MobiDB-lite"/>
    </source>
</evidence>
<feature type="region of interest" description="Disordered" evidence="3">
    <location>
        <begin position="803"/>
        <end position="837"/>
    </location>
</feature>
<organism evidence="6 7">
    <name type="scientific">Microthyrium microscopicum</name>
    <dbReference type="NCBI Taxonomy" id="703497"/>
    <lineage>
        <taxon>Eukaryota</taxon>
        <taxon>Fungi</taxon>
        <taxon>Dikarya</taxon>
        <taxon>Ascomycota</taxon>
        <taxon>Pezizomycotina</taxon>
        <taxon>Dothideomycetes</taxon>
        <taxon>Dothideomycetes incertae sedis</taxon>
        <taxon>Microthyriales</taxon>
        <taxon>Microthyriaceae</taxon>
        <taxon>Microthyrium</taxon>
    </lineage>
</organism>
<evidence type="ECO:0008006" key="8">
    <source>
        <dbReference type="Google" id="ProtNLM"/>
    </source>
</evidence>
<feature type="compositionally biased region" description="Polar residues" evidence="3">
    <location>
        <begin position="492"/>
        <end position="512"/>
    </location>
</feature>
<evidence type="ECO:0000313" key="7">
    <source>
        <dbReference type="Proteomes" id="UP000799302"/>
    </source>
</evidence>
<dbReference type="CDD" id="cd09906">
    <property type="entry name" value="H3TH_YEN1"/>
    <property type="match status" value="1"/>
</dbReference>
<evidence type="ECO:0000256" key="1">
    <source>
        <dbReference type="ARBA" id="ARBA00022722"/>
    </source>
</evidence>
<dbReference type="Pfam" id="PF18380">
    <property type="entry name" value="GEN1_C"/>
    <property type="match status" value="1"/>
</dbReference>
<dbReference type="InterPro" id="IPR037316">
    <property type="entry name" value="Yen1_H3TH"/>
</dbReference>
<name>A0A6A6URV0_9PEZI</name>
<feature type="domain" description="XPG-I" evidence="4">
    <location>
        <begin position="109"/>
        <end position="189"/>
    </location>
</feature>
<evidence type="ECO:0000259" key="4">
    <source>
        <dbReference type="SMART" id="SM00484"/>
    </source>
</evidence>
<dbReference type="SUPFAM" id="SSF47807">
    <property type="entry name" value="5' to 3' exonuclease, C-terminal subdomain"/>
    <property type="match status" value="1"/>
</dbReference>
<feature type="compositionally biased region" description="Polar residues" evidence="3">
    <location>
        <begin position="709"/>
        <end position="721"/>
    </location>
</feature>
<dbReference type="PANTHER" id="PTHR11081:SF75">
    <property type="entry name" value="ENDONUCLEASE, PUTATIVE (AFU_ORTHOLOGUE AFUA_3G13260)-RELATED"/>
    <property type="match status" value="1"/>
</dbReference>
<dbReference type="CDD" id="cd09870">
    <property type="entry name" value="PIN_YEN1"/>
    <property type="match status" value="1"/>
</dbReference>
<dbReference type="Gene3D" id="3.40.50.1010">
    <property type="entry name" value="5'-nuclease"/>
    <property type="match status" value="2"/>
</dbReference>
<reference evidence="6" key="1">
    <citation type="journal article" date="2020" name="Stud. Mycol.">
        <title>101 Dothideomycetes genomes: a test case for predicting lifestyles and emergence of pathogens.</title>
        <authorList>
            <person name="Haridas S."/>
            <person name="Albert R."/>
            <person name="Binder M."/>
            <person name="Bloem J."/>
            <person name="Labutti K."/>
            <person name="Salamov A."/>
            <person name="Andreopoulos B."/>
            <person name="Baker S."/>
            <person name="Barry K."/>
            <person name="Bills G."/>
            <person name="Bluhm B."/>
            <person name="Cannon C."/>
            <person name="Castanera R."/>
            <person name="Culley D."/>
            <person name="Daum C."/>
            <person name="Ezra D."/>
            <person name="Gonzalez J."/>
            <person name="Henrissat B."/>
            <person name="Kuo A."/>
            <person name="Liang C."/>
            <person name="Lipzen A."/>
            <person name="Lutzoni F."/>
            <person name="Magnuson J."/>
            <person name="Mondo S."/>
            <person name="Nolan M."/>
            <person name="Ohm R."/>
            <person name="Pangilinan J."/>
            <person name="Park H.-J."/>
            <person name="Ramirez L."/>
            <person name="Alfaro M."/>
            <person name="Sun H."/>
            <person name="Tritt A."/>
            <person name="Yoshinaga Y."/>
            <person name="Zwiers L.-H."/>
            <person name="Turgeon B."/>
            <person name="Goodwin S."/>
            <person name="Spatafora J."/>
            <person name="Crous P."/>
            <person name="Grigoriev I."/>
        </authorList>
    </citation>
    <scope>NUCLEOTIDE SEQUENCE</scope>
    <source>
        <strain evidence="6">CBS 115976</strain>
    </source>
</reference>
<dbReference type="FunFam" id="3.40.50.1010:FF:000037">
    <property type="entry name" value="Rad2-like endonuclease, putative (AFU_orthologue AFUA_3G13260)"/>
    <property type="match status" value="1"/>
</dbReference>
<feature type="region of interest" description="Disordered" evidence="3">
    <location>
        <begin position="607"/>
        <end position="638"/>
    </location>
</feature>
<dbReference type="AlphaFoldDB" id="A0A6A6URV0"/>
<proteinExistence type="predicted"/>
<dbReference type="InterPro" id="IPR006084">
    <property type="entry name" value="XPG/Rad2"/>
</dbReference>
<dbReference type="SMART" id="SM00485">
    <property type="entry name" value="XPGN"/>
    <property type="match status" value="1"/>
</dbReference>
<protein>
    <recommendedName>
        <fullName evidence="8">Flap structure-specific endonuclease</fullName>
    </recommendedName>
</protein>
<dbReference type="GO" id="GO:0006281">
    <property type="term" value="P:DNA repair"/>
    <property type="evidence" value="ECO:0007669"/>
    <property type="project" value="UniProtKB-ARBA"/>
</dbReference>
<dbReference type="Pfam" id="PF00752">
    <property type="entry name" value="XPG_N"/>
    <property type="match status" value="1"/>
</dbReference>
<feature type="region of interest" description="Disordered" evidence="3">
    <location>
        <begin position="384"/>
        <end position="417"/>
    </location>
</feature>
<feature type="region of interest" description="Disordered" evidence="3">
    <location>
        <begin position="492"/>
        <end position="530"/>
    </location>
</feature>
<feature type="region of interest" description="Disordered" evidence="3">
    <location>
        <begin position="709"/>
        <end position="791"/>
    </location>
</feature>
<feature type="compositionally biased region" description="Acidic residues" evidence="3">
    <location>
        <begin position="395"/>
        <end position="408"/>
    </location>
</feature>
<feature type="domain" description="XPG N-terminal" evidence="5">
    <location>
        <begin position="1"/>
        <end position="109"/>
    </location>
</feature>
<dbReference type="InterPro" id="IPR036279">
    <property type="entry name" value="5-3_exonuclease_C_sf"/>
</dbReference>
<keyword evidence="7" id="KW-1185">Reference proteome</keyword>
<dbReference type="PRINTS" id="PR00853">
    <property type="entry name" value="XPGRADSUPER"/>
</dbReference>
<evidence type="ECO:0000256" key="2">
    <source>
        <dbReference type="ARBA" id="ARBA00022801"/>
    </source>
</evidence>
<dbReference type="InterPro" id="IPR006086">
    <property type="entry name" value="XPG-I_dom"/>
</dbReference>
<dbReference type="SMART" id="SM00484">
    <property type="entry name" value="XPGI"/>
    <property type="match status" value="1"/>
</dbReference>
<feature type="compositionally biased region" description="Low complexity" evidence="3">
    <location>
        <begin position="763"/>
        <end position="774"/>
    </location>
</feature>
<dbReference type="Gene3D" id="1.10.150.20">
    <property type="entry name" value="5' to 3' exonuclease, C-terminal subdomain"/>
    <property type="match status" value="1"/>
</dbReference>
<dbReference type="InterPro" id="IPR029060">
    <property type="entry name" value="PIN-like_dom_sf"/>
</dbReference>
<dbReference type="InterPro" id="IPR041177">
    <property type="entry name" value="GEN1_C"/>
</dbReference>
<dbReference type="InterPro" id="IPR006085">
    <property type="entry name" value="XPG_DNA_repair_N"/>
</dbReference>
<keyword evidence="1" id="KW-0540">Nuclease</keyword>
<dbReference type="OrthoDB" id="2959108at2759"/>
<accession>A0A6A6URV0</accession>
<gene>
    <name evidence="6" type="ORF">BT63DRAFT_27517</name>
</gene>
<sequence length="837" mass="92567">MGIHGIYKEIGPGERIALSKFALQKFKETGRPLRLAVDISIWLFQIKASKGGEQPALRTFYYRILRLTSLAIQPLFVFDGPNKPQFKRNKWSGPNVATVPEFLAKQLLKEFGLPYHTAPGEAEAECALLQRERIVDAVLSEDVDTIMFGSGITLRSWSPEGKGKTPTHVNVYDSVKIKAGVSGLDREGMILVAMMSGGDYIPEGIPGCGPKLACEAARAGFGLDLCKIKRNDKKGYEEWKERLSNELKTNENKLFKRKHGALQIPESFPNRDILKYYTHPAISSAQALDEIREKLVWEKPMDLPALRKFTEEAFKWENLTGAKKFIRTLAPALLVRKLRSSSENQPSNILKKIHQARTHSSTDNIPELRVSFIPLDVVDIDLSTERPDDQVMAADPDDEEADLEDNEPAETIGSTQERRPYLFEPSDIAKEWISEHYVQLGEKRIFREWTDSQLQKASKATTKAARAPAKKEGIDKAMPAGALHKFTRVTKGISSTQSPAGSNPSKQASTPTFREIPMRSQVPSFRTLSPVPLEEEPVQSISLLSSSPPRPQDSRSVNTSVAVKHFGTDLPPMKPSRGRRTAFRRVQTEGDNRYDEPELGISITATKRKANVQSPAATPKANKRSARPVSVDSPSGRGIITHYFSPSKTRQIDCMDLTMSSPAKPSGIHQPQFQSSAQKINALVANTVVDKPSSSSSIRAAATLAIDLTASSPPNSPSKTPQSRHMFSRSQSSSRRLGNDESAPVSRLELSKDVPPHHTNMQSSISSSFKSSKSQLVGASDVPPGKPLGVANLNKQRIRVRESLPGAFTFDNSPQNSKRPRGGSRWQEFDQLDLTNI</sequence>
<evidence type="ECO:0000313" key="6">
    <source>
        <dbReference type="EMBL" id="KAF2675049.1"/>
    </source>
</evidence>
<evidence type="ECO:0000259" key="5">
    <source>
        <dbReference type="SMART" id="SM00485"/>
    </source>
</evidence>
<dbReference type="GO" id="GO:0008821">
    <property type="term" value="F:crossover junction DNA endonuclease activity"/>
    <property type="evidence" value="ECO:0007669"/>
    <property type="project" value="InterPro"/>
</dbReference>
<feature type="region of interest" description="Disordered" evidence="3">
    <location>
        <begin position="539"/>
        <end position="558"/>
    </location>
</feature>